<reference evidence="2 3" key="1">
    <citation type="journal article" date="2015" name="Int. J. Syst. Evol. Microbiol.">
        <title>Description of Sphingopyxis fribergensis sp. nov. - a soil bacterium with the ability to degrade styrene and phenylacetic acid.</title>
        <authorList>
            <person name="Oelschlagel M."/>
            <person name="Ruckert C."/>
            <person name="Kalinowski J."/>
            <person name="Schmidt G."/>
            <person name="Schlomann M."/>
            <person name="Tischler D."/>
        </authorList>
    </citation>
    <scope>NUCLEOTIDE SEQUENCE [LARGE SCALE GENOMIC DNA]</scope>
    <source>
        <strain evidence="2 3">Kp5.2</strain>
    </source>
</reference>
<gene>
    <name evidence="2" type="ORF">SKP52_08845</name>
</gene>
<keyword evidence="1" id="KW-1133">Transmembrane helix</keyword>
<dbReference type="RefSeq" id="WP_039573964.1">
    <property type="nucleotide sequence ID" value="NZ_CP009122.1"/>
</dbReference>
<feature type="transmembrane region" description="Helical" evidence="1">
    <location>
        <begin position="53"/>
        <end position="71"/>
    </location>
</feature>
<protein>
    <submittedName>
        <fullName evidence="2">Putative membrane protein</fullName>
    </submittedName>
</protein>
<dbReference type="AlphaFoldDB" id="A0A0A7PF32"/>
<accession>A0A0A7PF32</accession>
<dbReference type="EMBL" id="CP009122">
    <property type="protein sequence ID" value="AJA08681.1"/>
    <property type="molecule type" value="Genomic_DNA"/>
</dbReference>
<evidence type="ECO:0000256" key="1">
    <source>
        <dbReference type="SAM" id="Phobius"/>
    </source>
</evidence>
<evidence type="ECO:0000313" key="3">
    <source>
        <dbReference type="Proteomes" id="UP000030907"/>
    </source>
</evidence>
<dbReference type="OrthoDB" id="9859674at2"/>
<name>A0A0A7PF32_9SPHN</name>
<evidence type="ECO:0000313" key="2">
    <source>
        <dbReference type="EMBL" id="AJA08681.1"/>
    </source>
</evidence>
<keyword evidence="3" id="KW-1185">Reference proteome</keyword>
<sequence length="101" mass="10800">MQSEQSTLNEYLGSRQSTLGLVLAFFGVGTLVALMVVAPQMLGEAGGAHWKSWILGIGLWAVISVGLGLRLRRTEASLPMIVMACLWLLPAVGLGLMAKFQ</sequence>
<keyword evidence="1" id="KW-0812">Transmembrane</keyword>
<proteinExistence type="predicted"/>
<organism evidence="2 3">
    <name type="scientific">Sphingopyxis fribergensis</name>
    <dbReference type="NCBI Taxonomy" id="1515612"/>
    <lineage>
        <taxon>Bacteria</taxon>
        <taxon>Pseudomonadati</taxon>
        <taxon>Pseudomonadota</taxon>
        <taxon>Alphaproteobacteria</taxon>
        <taxon>Sphingomonadales</taxon>
        <taxon>Sphingomonadaceae</taxon>
        <taxon>Sphingopyxis</taxon>
    </lineage>
</organism>
<dbReference type="KEGG" id="sphk:SKP52_08845"/>
<keyword evidence="1" id="KW-0472">Membrane</keyword>
<dbReference type="Proteomes" id="UP000030907">
    <property type="component" value="Chromosome"/>
</dbReference>
<feature type="transmembrane region" description="Helical" evidence="1">
    <location>
        <begin position="78"/>
        <end position="98"/>
    </location>
</feature>
<dbReference type="HOGENOM" id="CLU_2289846_0_0_5"/>
<dbReference type="STRING" id="1515612.SKP52_08845"/>
<feature type="transmembrane region" description="Helical" evidence="1">
    <location>
        <begin position="21"/>
        <end position="41"/>
    </location>
</feature>